<reference evidence="9 10" key="1">
    <citation type="submission" date="2019-12" db="EMBL/GenBank/DDBJ databases">
        <authorList>
            <person name="Alioto T."/>
            <person name="Alioto T."/>
            <person name="Gomez Garrido J."/>
        </authorList>
    </citation>
    <scope>NUCLEOTIDE SEQUENCE [LARGE SCALE GENOMIC DNA]</scope>
</reference>
<dbReference type="GO" id="GO:0008270">
    <property type="term" value="F:zinc ion binding"/>
    <property type="evidence" value="ECO:0007669"/>
    <property type="project" value="UniProtKB-KW"/>
</dbReference>
<comment type="caution">
    <text evidence="9">The sequence shown here is derived from an EMBL/GenBank/DDBJ whole genome shotgun (WGS) entry which is preliminary data.</text>
</comment>
<feature type="zinc finger region" description="FLZ-type" evidence="6">
    <location>
        <begin position="96"/>
        <end position="140"/>
    </location>
</feature>
<keyword evidence="3" id="KW-0963">Cytoplasm</keyword>
<comment type="subcellular location">
    <subcellularLocation>
        <location evidence="1">Cytoplasm</location>
    </subcellularLocation>
</comment>
<dbReference type="Proteomes" id="UP000594638">
    <property type="component" value="Unassembled WGS sequence"/>
</dbReference>
<dbReference type="OrthoDB" id="1864056at2759"/>
<evidence type="ECO:0000256" key="1">
    <source>
        <dbReference type="ARBA" id="ARBA00004496"/>
    </source>
</evidence>
<keyword evidence="10" id="KW-1185">Reference proteome</keyword>
<evidence type="ECO:0000256" key="3">
    <source>
        <dbReference type="ARBA" id="ARBA00022490"/>
    </source>
</evidence>
<dbReference type="AlphaFoldDB" id="A0A8S0T6T1"/>
<dbReference type="Gramene" id="OE9A084843T1">
    <property type="protein sequence ID" value="OE9A084843C1"/>
    <property type="gene ID" value="OE9A084843"/>
</dbReference>
<name>A0A8S0T6T1_OLEEU</name>
<proteinExistence type="inferred from homology"/>
<keyword evidence="4" id="KW-0479">Metal-binding</keyword>
<gene>
    <name evidence="9" type="ORF">OLEA9_A084843</name>
</gene>
<evidence type="ECO:0000259" key="8">
    <source>
        <dbReference type="PROSITE" id="PS51795"/>
    </source>
</evidence>
<accession>A0A8S0T6T1</accession>
<protein>
    <recommendedName>
        <fullName evidence="8">FLZ-type domain-containing protein</fullName>
    </recommendedName>
</protein>
<evidence type="ECO:0000256" key="2">
    <source>
        <dbReference type="ARBA" id="ARBA00009374"/>
    </source>
</evidence>
<dbReference type="PANTHER" id="PTHR33059">
    <property type="entry name" value="FCS-LIKE ZINC FINGER 5"/>
    <property type="match status" value="1"/>
</dbReference>
<dbReference type="PROSITE" id="PS51795">
    <property type="entry name" value="ZF_FLZ"/>
    <property type="match status" value="1"/>
</dbReference>
<comment type="similarity">
    <text evidence="2">Belongs to the FLZ family.</text>
</comment>
<dbReference type="InterPro" id="IPR007650">
    <property type="entry name" value="Zf-FLZ_dom"/>
</dbReference>
<evidence type="ECO:0000256" key="4">
    <source>
        <dbReference type="ARBA" id="ARBA00022723"/>
    </source>
</evidence>
<organism evidence="9 10">
    <name type="scientific">Olea europaea subsp. europaea</name>
    <dbReference type="NCBI Taxonomy" id="158383"/>
    <lineage>
        <taxon>Eukaryota</taxon>
        <taxon>Viridiplantae</taxon>
        <taxon>Streptophyta</taxon>
        <taxon>Embryophyta</taxon>
        <taxon>Tracheophyta</taxon>
        <taxon>Spermatophyta</taxon>
        <taxon>Magnoliopsida</taxon>
        <taxon>eudicotyledons</taxon>
        <taxon>Gunneridae</taxon>
        <taxon>Pentapetalae</taxon>
        <taxon>asterids</taxon>
        <taxon>lamiids</taxon>
        <taxon>Lamiales</taxon>
        <taxon>Oleaceae</taxon>
        <taxon>Oleeae</taxon>
        <taxon>Olea</taxon>
    </lineage>
</organism>
<evidence type="ECO:0000256" key="7">
    <source>
        <dbReference type="SAM" id="MobiDB-lite"/>
    </source>
</evidence>
<keyword evidence="5" id="KW-0862">Zinc</keyword>
<keyword evidence="5" id="KW-0863">Zinc-finger</keyword>
<dbReference type="Pfam" id="PF04570">
    <property type="entry name" value="zf-FLZ"/>
    <property type="match status" value="1"/>
</dbReference>
<feature type="region of interest" description="Disordered" evidence="7">
    <location>
        <begin position="1"/>
        <end position="42"/>
    </location>
</feature>
<dbReference type="PANTHER" id="PTHR33059:SF81">
    <property type="entry name" value="FLZ-TYPE DOMAIN-CONTAINING PROTEIN"/>
    <property type="match status" value="1"/>
</dbReference>
<evidence type="ECO:0000256" key="5">
    <source>
        <dbReference type="ARBA" id="ARBA00022771"/>
    </source>
</evidence>
<evidence type="ECO:0000313" key="10">
    <source>
        <dbReference type="Proteomes" id="UP000594638"/>
    </source>
</evidence>
<sequence>MFPKQSHLVRSSSLGGSVDSLKNPVWSTERKHHSNASKPPIQTPVIKKSDVAVVKKVPVVVAPPVKVAKKPRESIFALNSPPRESGESRIEERRKNYLKICALCKKTIPWKEDRYMYGYLQAFCSTECRDDKILLDGEFSPPSQDSGRTRNNLIRNLFNVEAWLRKLSTK</sequence>
<dbReference type="GO" id="GO:0005737">
    <property type="term" value="C:cytoplasm"/>
    <property type="evidence" value="ECO:0007669"/>
    <property type="project" value="UniProtKB-SubCell"/>
</dbReference>
<evidence type="ECO:0000256" key="6">
    <source>
        <dbReference type="PROSITE-ProRule" id="PRU01131"/>
    </source>
</evidence>
<feature type="domain" description="FLZ-type" evidence="8">
    <location>
        <begin position="96"/>
        <end position="140"/>
    </location>
</feature>
<dbReference type="EMBL" id="CACTIH010005662">
    <property type="protein sequence ID" value="CAA2999983.1"/>
    <property type="molecule type" value="Genomic_DNA"/>
</dbReference>
<evidence type="ECO:0000313" key="9">
    <source>
        <dbReference type="EMBL" id="CAA2999983.1"/>
    </source>
</evidence>